<name>A0ABT5AEH5_9CYAN</name>
<organism evidence="2 3">
    <name type="scientific">Dolichospermum planctonicum CS-1226</name>
    <dbReference type="NCBI Taxonomy" id="3021751"/>
    <lineage>
        <taxon>Bacteria</taxon>
        <taxon>Bacillati</taxon>
        <taxon>Cyanobacteriota</taxon>
        <taxon>Cyanophyceae</taxon>
        <taxon>Nostocales</taxon>
        <taxon>Aphanizomenonaceae</taxon>
        <taxon>Dolichospermum</taxon>
        <taxon>Dolichospermum planctonicum</taxon>
    </lineage>
</organism>
<dbReference type="PANTHER" id="PTHR34818:SF1">
    <property type="entry name" value="PROTEIN BLI-3"/>
    <property type="match status" value="1"/>
</dbReference>
<dbReference type="RefSeq" id="WP_271795587.1">
    <property type="nucleotide sequence ID" value="NZ_JAQMUC010000040.1"/>
</dbReference>
<evidence type="ECO:0000313" key="2">
    <source>
        <dbReference type="EMBL" id="MDB9535692.1"/>
    </source>
</evidence>
<sequence length="154" mass="17645">MTQSVETKPQIQELRKLLAGIECGMLTTIDDHGSLHSRPMSIWNEIDHNGTLWFFTLANSHKVVEIEHHQQVNVSFSAPNQQRYVSILGSAQLIRDHDKLEEKWQPGLEIWFPQGIDEPDIALLKVKVNKVDYWESSSSFSPQTISFLPLNSHL</sequence>
<dbReference type="InterPro" id="IPR052917">
    <property type="entry name" value="Stress-Dev_Protein"/>
</dbReference>
<feature type="domain" description="General stress protein FMN-binding split barrel" evidence="1">
    <location>
        <begin position="10"/>
        <end position="142"/>
    </location>
</feature>
<keyword evidence="3" id="KW-1185">Reference proteome</keyword>
<accession>A0ABT5AEH5</accession>
<dbReference type="Pfam" id="PF16242">
    <property type="entry name" value="Pyrid_ox_like"/>
    <property type="match status" value="1"/>
</dbReference>
<proteinExistence type="predicted"/>
<dbReference type="PANTHER" id="PTHR34818">
    <property type="entry name" value="PROTEIN BLI-3"/>
    <property type="match status" value="1"/>
</dbReference>
<dbReference type="Proteomes" id="UP001211249">
    <property type="component" value="Unassembled WGS sequence"/>
</dbReference>
<reference evidence="2 3" key="1">
    <citation type="submission" date="2023-01" db="EMBL/GenBank/DDBJ databases">
        <title>Genomes from the Australian National Cyanobacteria Reference Collection.</title>
        <authorList>
            <person name="Willis A."/>
            <person name="Lee E.M.F."/>
        </authorList>
    </citation>
    <scope>NUCLEOTIDE SEQUENCE [LARGE SCALE GENOMIC DNA]</scope>
    <source>
        <strain evidence="2 3">CS-1226</strain>
    </source>
</reference>
<comment type="caution">
    <text evidence="2">The sequence shown here is derived from an EMBL/GenBank/DDBJ whole genome shotgun (WGS) entry which is preliminary data.</text>
</comment>
<dbReference type="Gene3D" id="2.30.110.10">
    <property type="entry name" value="Electron Transport, Fmn-binding Protein, Chain A"/>
    <property type="match status" value="1"/>
</dbReference>
<dbReference type="EMBL" id="JAQMUC010000040">
    <property type="protein sequence ID" value="MDB9535692.1"/>
    <property type="molecule type" value="Genomic_DNA"/>
</dbReference>
<dbReference type="SUPFAM" id="SSF50475">
    <property type="entry name" value="FMN-binding split barrel"/>
    <property type="match status" value="1"/>
</dbReference>
<dbReference type="InterPro" id="IPR012349">
    <property type="entry name" value="Split_barrel_FMN-bd"/>
</dbReference>
<protein>
    <submittedName>
        <fullName evidence="2">Pyridoxamine 5'-phosphate oxidase family protein</fullName>
    </submittedName>
</protein>
<gene>
    <name evidence="2" type="ORF">PN451_07540</name>
</gene>
<evidence type="ECO:0000259" key="1">
    <source>
        <dbReference type="Pfam" id="PF16242"/>
    </source>
</evidence>
<evidence type="ECO:0000313" key="3">
    <source>
        <dbReference type="Proteomes" id="UP001211249"/>
    </source>
</evidence>
<dbReference type="InterPro" id="IPR038725">
    <property type="entry name" value="YdaG_split_barrel_FMN-bd"/>
</dbReference>